<dbReference type="Pfam" id="PF16778">
    <property type="entry name" value="Phage_tail_APC"/>
    <property type="match status" value="1"/>
</dbReference>
<dbReference type="AlphaFoldDB" id="A0AAX3SVN6"/>
<organism evidence="2 3">
    <name type="scientific">Delftia tsuruhatensis</name>
    <dbReference type="NCBI Taxonomy" id="180282"/>
    <lineage>
        <taxon>Bacteria</taxon>
        <taxon>Pseudomonadati</taxon>
        <taxon>Pseudomonadota</taxon>
        <taxon>Betaproteobacteria</taxon>
        <taxon>Burkholderiales</taxon>
        <taxon>Comamonadaceae</taxon>
        <taxon>Delftia</taxon>
    </lineage>
</organism>
<sequence length="113" mass="12747">MPGANASYRRIPGPLGDPDAYYWRGGLVEKPPRPSHFHRFDPQEQAWKLDDSLAWSAVRGQRDARLAACDWVTLRAQETGEPMPAPWLAYRQALRDITDQPDPLAIVWPTAPA</sequence>
<evidence type="ECO:0000313" key="2">
    <source>
        <dbReference type="EMBL" id="WFF84062.1"/>
    </source>
</evidence>
<reference evidence="2" key="1">
    <citation type="submission" date="2023-03" db="EMBL/GenBank/DDBJ databases">
        <title>Synergistic degradation of erythromycin by symbiotic bacteria Ery-6A and Ery-6B and application in simulated water remediation.</title>
        <authorList>
            <person name="Xu S."/>
        </authorList>
    </citation>
    <scope>NUCLEOTIDE SEQUENCE</scope>
    <source>
        <strain evidence="2">Ery-6A</strain>
    </source>
</reference>
<dbReference type="InterPro" id="IPR031893">
    <property type="entry name" value="Phage_tail_APC"/>
</dbReference>
<accession>A0AAX3SVN6</accession>
<dbReference type="EMBL" id="CP120956">
    <property type="protein sequence ID" value="WFF84062.1"/>
    <property type="molecule type" value="Genomic_DNA"/>
</dbReference>
<feature type="domain" description="Phage tail assembly chaperone-like" evidence="1">
    <location>
        <begin position="55"/>
        <end position="113"/>
    </location>
</feature>
<evidence type="ECO:0000259" key="1">
    <source>
        <dbReference type="Pfam" id="PF16778"/>
    </source>
</evidence>
<protein>
    <submittedName>
        <fullName evidence="2">Tail fiber assembly protein</fullName>
    </submittedName>
</protein>
<dbReference type="RefSeq" id="WP_275406019.1">
    <property type="nucleotide sequence ID" value="NZ_CBCSDN010000014.1"/>
</dbReference>
<dbReference type="Proteomes" id="UP001219066">
    <property type="component" value="Chromosome"/>
</dbReference>
<dbReference type="Gene3D" id="6.10.140.1310">
    <property type="match status" value="1"/>
</dbReference>
<proteinExistence type="predicted"/>
<evidence type="ECO:0000313" key="3">
    <source>
        <dbReference type="Proteomes" id="UP001219066"/>
    </source>
</evidence>
<name>A0AAX3SVN6_9BURK</name>
<gene>
    <name evidence="2" type="ORF">PYR84_17495</name>
</gene>